<proteinExistence type="predicted"/>
<keyword evidence="2" id="KW-1185">Reference proteome</keyword>
<dbReference type="InterPro" id="IPR016155">
    <property type="entry name" value="Mopterin_synth/thiamin_S_b"/>
</dbReference>
<dbReference type="InterPro" id="IPR003749">
    <property type="entry name" value="ThiS/MoaD-like"/>
</dbReference>
<accession>A0A1H0DYL2</accession>
<dbReference type="STRING" id="237069.SAMN05216498_2997"/>
<gene>
    <name evidence="1" type="ORF">SAMN05216498_2997</name>
</gene>
<dbReference type="SUPFAM" id="SSF54285">
    <property type="entry name" value="MoaD/ThiS"/>
    <property type="match status" value="1"/>
</dbReference>
<evidence type="ECO:0000313" key="2">
    <source>
        <dbReference type="Proteomes" id="UP000199334"/>
    </source>
</evidence>
<name>A0A1H0DYL2_9BACI</name>
<organism evidence="1 2">
    <name type="scientific">Tenuibacillus multivorans</name>
    <dbReference type="NCBI Taxonomy" id="237069"/>
    <lineage>
        <taxon>Bacteria</taxon>
        <taxon>Bacillati</taxon>
        <taxon>Bacillota</taxon>
        <taxon>Bacilli</taxon>
        <taxon>Bacillales</taxon>
        <taxon>Bacillaceae</taxon>
        <taxon>Tenuibacillus</taxon>
    </lineage>
</organism>
<dbReference type="RefSeq" id="WP_093857392.1">
    <property type="nucleotide sequence ID" value="NZ_BJVZ01000005.1"/>
</dbReference>
<evidence type="ECO:0000313" key="1">
    <source>
        <dbReference type="EMBL" id="SDN75250.1"/>
    </source>
</evidence>
<dbReference type="PANTHER" id="PTHR34472:SF1">
    <property type="entry name" value="SULFUR CARRIER PROTEIN THIS"/>
    <property type="match status" value="1"/>
</dbReference>
<dbReference type="Proteomes" id="UP000199334">
    <property type="component" value="Unassembled WGS sequence"/>
</dbReference>
<dbReference type="Gene3D" id="3.10.20.30">
    <property type="match status" value="1"/>
</dbReference>
<dbReference type="PANTHER" id="PTHR34472">
    <property type="entry name" value="SULFUR CARRIER PROTEIN THIS"/>
    <property type="match status" value="1"/>
</dbReference>
<dbReference type="CDD" id="cd00565">
    <property type="entry name" value="Ubl_ThiS"/>
    <property type="match status" value="1"/>
</dbReference>
<dbReference type="Pfam" id="PF02597">
    <property type="entry name" value="ThiS"/>
    <property type="match status" value="1"/>
</dbReference>
<sequence>MKVHVNGNDRKLPGDIKTVSDLLSHHDLDNKKIIVELNEQIVDGTQYQDTEVKEGDRIELVQFVGGG</sequence>
<dbReference type="OrthoDB" id="9798559at2"/>
<dbReference type="NCBIfam" id="TIGR01683">
    <property type="entry name" value="thiS"/>
    <property type="match status" value="1"/>
</dbReference>
<dbReference type="EMBL" id="FNIG01000008">
    <property type="protein sequence ID" value="SDN75250.1"/>
    <property type="molecule type" value="Genomic_DNA"/>
</dbReference>
<dbReference type="InterPro" id="IPR012675">
    <property type="entry name" value="Beta-grasp_dom_sf"/>
</dbReference>
<protein>
    <submittedName>
        <fullName evidence="1">Sulfur carrier protein</fullName>
    </submittedName>
</protein>
<dbReference type="InterPro" id="IPR010035">
    <property type="entry name" value="Thi_S"/>
</dbReference>
<dbReference type="AlphaFoldDB" id="A0A1H0DYL2"/>
<reference evidence="1 2" key="1">
    <citation type="submission" date="2016-10" db="EMBL/GenBank/DDBJ databases">
        <authorList>
            <person name="de Groot N.N."/>
        </authorList>
    </citation>
    <scope>NUCLEOTIDE SEQUENCE [LARGE SCALE GENOMIC DNA]</scope>
    <source>
        <strain evidence="1 2">CGMCC 1.3442</strain>
    </source>
</reference>